<name>A0A5J4YMX5_PORPP</name>
<accession>A0A5J4YMX5</accession>
<sequence length="236" mass="26483">MDGIFDFSGMEFGADMSDFSSKASVEAKEHVQEAKQPCGMVQRAASIKQAVVGFQRLNSIDSVMSETTQFDSVELTLEEKEQLLDNIADSLREQCELNDPYATLPARSDPTAIFFSEVPSNIDIRFYATRLVKYLDISPAAFVAAMVYLAQLRSTDAIRINSYNVHRLLLSAVNVGMKYTEDVCYSARSIARVGGISDSKEVSRLERQMLALLNFELFIDTKRFTESRAYLLLSHK</sequence>
<evidence type="ECO:0000313" key="2">
    <source>
        <dbReference type="Proteomes" id="UP000324585"/>
    </source>
</evidence>
<dbReference type="Proteomes" id="UP000324585">
    <property type="component" value="Unassembled WGS sequence"/>
</dbReference>
<comment type="caution">
    <text evidence="1">The sequence shown here is derived from an EMBL/GenBank/DDBJ whole genome shotgun (WGS) entry which is preliminary data.</text>
</comment>
<dbReference type="EMBL" id="VRMN01000011">
    <property type="protein sequence ID" value="KAA8492013.1"/>
    <property type="molecule type" value="Genomic_DNA"/>
</dbReference>
<dbReference type="PANTHER" id="PTHR15615:SF108">
    <property type="entry name" value="PROTEIN CNPPD1"/>
    <property type="match status" value="1"/>
</dbReference>
<reference evidence="2" key="1">
    <citation type="journal article" date="2019" name="Nat. Commun.">
        <title>Expansion of phycobilisome linker gene families in mesophilic red algae.</title>
        <authorList>
            <person name="Lee J."/>
            <person name="Kim D."/>
            <person name="Bhattacharya D."/>
            <person name="Yoon H.S."/>
        </authorList>
    </citation>
    <scope>NUCLEOTIDE SEQUENCE [LARGE SCALE GENOMIC DNA]</scope>
    <source>
        <strain evidence="2">CCMP 1328</strain>
    </source>
</reference>
<dbReference type="GO" id="GO:0019901">
    <property type="term" value="F:protein kinase binding"/>
    <property type="evidence" value="ECO:0007669"/>
    <property type="project" value="InterPro"/>
</dbReference>
<dbReference type="InterPro" id="IPR013922">
    <property type="entry name" value="Cyclin_PHO80-like"/>
</dbReference>
<gene>
    <name evidence="1" type="ORF">FVE85_8495</name>
</gene>
<dbReference type="SUPFAM" id="SSF47954">
    <property type="entry name" value="Cyclin-like"/>
    <property type="match status" value="1"/>
</dbReference>
<dbReference type="OrthoDB" id="337735at2759"/>
<evidence type="ECO:0000313" key="1">
    <source>
        <dbReference type="EMBL" id="KAA8492013.1"/>
    </source>
</evidence>
<dbReference type="InterPro" id="IPR036915">
    <property type="entry name" value="Cyclin-like_sf"/>
</dbReference>
<keyword evidence="2" id="KW-1185">Reference proteome</keyword>
<dbReference type="Gene3D" id="1.10.472.10">
    <property type="entry name" value="Cyclin-like"/>
    <property type="match status" value="1"/>
</dbReference>
<dbReference type="Pfam" id="PF08613">
    <property type="entry name" value="Cyclin"/>
    <property type="match status" value="1"/>
</dbReference>
<dbReference type="PANTHER" id="PTHR15615">
    <property type="match status" value="1"/>
</dbReference>
<dbReference type="AlphaFoldDB" id="A0A5J4YMX5"/>
<organism evidence="1 2">
    <name type="scientific">Porphyridium purpureum</name>
    <name type="common">Red alga</name>
    <name type="synonym">Porphyridium cruentum</name>
    <dbReference type="NCBI Taxonomy" id="35688"/>
    <lineage>
        <taxon>Eukaryota</taxon>
        <taxon>Rhodophyta</taxon>
        <taxon>Bangiophyceae</taxon>
        <taxon>Porphyridiales</taxon>
        <taxon>Porphyridiaceae</taxon>
        <taxon>Porphyridium</taxon>
    </lineage>
</organism>
<proteinExistence type="predicted"/>
<protein>
    <submittedName>
        <fullName evidence="1">Cyclin-P3-1</fullName>
    </submittedName>
</protein>